<evidence type="ECO:0000313" key="8">
    <source>
        <dbReference type="EMBL" id="KAK6153251.1"/>
    </source>
</evidence>
<gene>
    <name evidence="8" type="ORF">DH2020_012890</name>
</gene>
<comment type="subcellular location">
    <subcellularLocation>
        <location evidence="1">Nucleus</location>
    </subcellularLocation>
</comment>
<accession>A0ABR0X223</accession>
<keyword evidence="9" id="KW-1185">Reference proteome</keyword>
<keyword evidence="5" id="KW-0234">DNA repair</keyword>
<dbReference type="Pfam" id="PF09415">
    <property type="entry name" value="CENP-X"/>
    <property type="match status" value="1"/>
</dbReference>
<dbReference type="EMBL" id="JABTTQ020000006">
    <property type="protein sequence ID" value="KAK6153251.1"/>
    <property type="molecule type" value="Genomic_DNA"/>
</dbReference>
<evidence type="ECO:0000256" key="7">
    <source>
        <dbReference type="SAM" id="MobiDB-lite"/>
    </source>
</evidence>
<dbReference type="PANTHER" id="PTHR28680">
    <property type="entry name" value="CENTROMERE PROTEIN X"/>
    <property type="match status" value="1"/>
</dbReference>
<protein>
    <recommendedName>
        <fullName evidence="10">Centromere protein X</fullName>
    </recommendedName>
</protein>
<comment type="similarity">
    <text evidence="2">Belongs to the CENP-X/MHF2 family.</text>
</comment>
<evidence type="ECO:0000313" key="9">
    <source>
        <dbReference type="Proteomes" id="UP001318860"/>
    </source>
</evidence>
<comment type="caution">
    <text evidence="8">The sequence shown here is derived from an EMBL/GenBank/DDBJ whole genome shotgun (WGS) entry which is preliminary data.</text>
</comment>
<keyword evidence="3" id="KW-0227">DNA damage</keyword>
<organism evidence="8 9">
    <name type="scientific">Rehmannia glutinosa</name>
    <name type="common">Chinese foxglove</name>
    <dbReference type="NCBI Taxonomy" id="99300"/>
    <lineage>
        <taxon>Eukaryota</taxon>
        <taxon>Viridiplantae</taxon>
        <taxon>Streptophyta</taxon>
        <taxon>Embryophyta</taxon>
        <taxon>Tracheophyta</taxon>
        <taxon>Spermatophyta</taxon>
        <taxon>Magnoliopsida</taxon>
        <taxon>eudicotyledons</taxon>
        <taxon>Gunneridae</taxon>
        <taxon>Pentapetalae</taxon>
        <taxon>asterids</taxon>
        <taxon>lamiids</taxon>
        <taxon>Lamiales</taxon>
        <taxon>Orobanchaceae</taxon>
        <taxon>Rehmannieae</taxon>
        <taxon>Rehmannia</taxon>
    </lineage>
</organism>
<keyword evidence="6" id="KW-0539">Nucleus</keyword>
<keyword evidence="4" id="KW-0238">DNA-binding</keyword>
<feature type="region of interest" description="Disordered" evidence="7">
    <location>
        <begin position="24"/>
        <end position="48"/>
    </location>
</feature>
<evidence type="ECO:0000256" key="4">
    <source>
        <dbReference type="ARBA" id="ARBA00023125"/>
    </source>
</evidence>
<dbReference type="InterPro" id="IPR018552">
    <property type="entry name" value="CENP-X"/>
</dbReference>
<evidence type="ECO:0000256" key="6">
    <source>
        <dbReference type="ARBA" id="ARBA00023242"/>
    </source>
</evidence>
<dbReference type="CDD" id="cd22921">
    <property type="entry name" value="HFD_CENP-X"/>
    <property type="match status" value="1"/>
</dbReference>
<sequence length="102" mass="11479">MEENTFDPDLIRAIFRLVWERRGAEREKNQLSEPEAEAGPSTSKRSRLTSANANALKLSCELLRVFVTEAIQRAATIAEAEGSVKIEATHLERILPQLLLDF</sequence>
<dbReference type="Gene3D" id="6.10.130.30">
    <property type="match status" value="1"/>
</dbReference>
<evidence type="ECO:0000256" key="2">
    <source>
        <dbReference type="ARBA" id="ARBA00009359"/>
    </source>
</evidence>
<dbReference type="PANTHER" id="PTHR28680:SF1">
    <property type="entry name" value="CENTROMERE PROTEIN X"/>
    <property type="match status" value="1"/>
</dbReference>
<name>A0ABR0X223_REHGL</name>
<evidence type="ECO:0000256" key="5">
    <source>
        <dbReference type="ARBA" id="ARBA00023204"/>
    </source>
</evidence>
<proteinExistence type="inferred from homology"/>
<dbReference type="Proteomes" id="UP001318860">
    <property type="component" value="Unassembled WGS sequence"/>
</dbReference>
<evidence type="ECO:0000256" key="1">
    <source>
        <dbReference type="ARBA" id="ARBA00004123"/>
    </source>
</evidence>
<evidence type="ECO:0008006" key="10">
    <source>
        <dbReference type="Google" id="ProtNLM"/>
    </source>
</evidence>
<reference evidence="8 9" key="1">
    <citation type="journal article" date="2021" name="Comput. Struct. Biotechnol. J.">
        <title>De novo genome assembly of the potent medicinal plant Rehmannia glutinosa using nanopore technology.</title>
        <authorList>
            <person name="Ma L."/>
            <person name="Dong C."/>
            <person name="Song C."/>
            <person name="Wang X."/>
            <person name="Zheng X."/>
            <person name="Niu Y."/>
            <person name="Chen S."/>
            <person name="Feng W."/>
        </authorList>
    </citation>
    <scope>NUCLEOTIDE SEQUENCE [LARGE SCALE GENOMIC DNA]</scope>
    <source>
        <strain evidence="8">DH-2019</strain>
    </source>
</reference>
<evidence type="ECO:0000256" key="3">
    <source>
        <dbReference type="ARBA" id="ARBA00022763"/>
    </source>
</evidence>